<accession>A0A8J3X2X1</accession>
<dbReference type="PROSITE" id="PS51128">
    <property type="entry name" value="ZF_DKSA_2"/>
    <property type="match status" value="1"/>
</dbReference>
<evidence type="ECO:0000256" key="4">
    <source>
        <dbReference type="PROSITE-ProRule" id="PRU00510"/>
    </source>
</evidence>
<dbReference type="PANTHER" id="PTHR33823:SF2">
    <property type="entry name" value="RNA POLYMERASE-BINDING TRANSCRIPTION FACTOR DKSA"/>
    <property type="match status" value="1"/>
</dbReference>
<keyword evidence="3" id="KW-0862">Zinc</keyword>
<gene>
    <name evidence="6" type="ORF">Pme01_54920</name>
</gene>
<feature type="zinc finger region" description="dksA C4-type" evidence="4">
    <location>
        <begin position="87"/>
        <end position="111"/>
    </location>
</feature>
<proteinExistence type="predicted"/>
<dbReference type="AlphaFoldDB" id="A0A8J3X2X1"/>
<name>A0A8J3X2X1_9ACTN</name>
<evidence type="ECO:0000313" key="6">
    <source>
        <dbReference type="EMBL" id="GII25895.1"/>
    </source>
</evidence>
<sequence length="114" mass="12208">MTTTDLHSLLASERASTAAQIEALTGDLRGIIEASTSVATDDEHDPEGATIAFERAQVAALLTRARQRLDDLDRAIERLGEGTYGRCERCGQPIAPERLAARPAARTCIACASR</sequence>
<protein>
    <submittedName>
        <fullName evidence="6">DnaK suppressor protein</fullName>
    </submittedName>
</protein>
<dbReference type="SUPFAM" id="SSF109635">
    <property type="entry name" value="DnaK suppressor protein DksA, alpha-hairpin domain"/>
    <property type="match status" value="1"/>
</dbReference>
<reference evidence="6" key="1">
    <citation type="submission" date="2021-01" db="EMBL/GenBank/DDBJ databases">
        <title>Whole genome shotgun sequence of Planosporangium mesophilum NBRC 109066.</title>
        <authorList>
            <person name="Komaki H."/>
            <person name="Tamura T."/>
        </authorList>
    </citation>
    <scope>NUCLEOTIDE SEQUENCE</scope>
    <source>
        <strain evidence="6">NBRC 109066</strain>
    </source>
</reference>
<dbReference type="InterPro" id="IPR037187">
    <property type="entry name" value="DnaK_N"/>
</dbReference>
<dbReference type="Gene3D" id="1.20.120.910">
    <property type="entry name" value="DksA, coiled-coil domain"/>
    <property type="match status" value="1"/>
</dbReference>
<evidence type="ECO:0000256" key="2">
    <source>
        <dbReference type="ARBA" id="ARBA00022771"/>
    </source>
</evidence>
<dbReference type="RefSeq" id="WP_168117779.1">
    <property type="nucleotide sequence ID" value="NZ_BOON01000060.1"/>
</dbReference>
<evidence type="ECO:0000256" key="3">
    <source>
        <dbReference type="ARBA" id="ARBA00022833"/>
    </source>
</evidence>
<feature type="domain" description="Zinc finger DksA/TraR C4-type" evidence="5">
    <location>
        <begin position="82"/>
        <end position="114"/>
    </location>
</feature>
<comment type="caution">
    <text evidence="6">The sequence shown here is derived from an EMBL/GenBank/DDBJ whole genome shotgun (WGS) entry which is preliminary data.</text>
</comment>
<keyword evidence="1" id="KW-0479">Metal-binding</keyword>
<keyword evidence="7" id="KW-1185">Reference proteome</keyword>
<evidence type="ECO:0000256" key="1">
    <source>
        <dbReference type="ARBA" id="ARBA00022723"/>
    </source>
</evidence>
<evidence type="ECO:0000313" key="7">
    <source>
        <dbReference type="Proteomes" id="UP000599074"/>
    </source>
</evidence>
<evidence type="ECO:0000259" key="5">
    <source>
        <dbReference type="Pfam" id="PF01258"/>
    </source>
</evidence>
<dbReference type="InterPro" id="IPR000962">
    <property type="entry name" value="Znf_DskA_TraR"/>
</dbReference>
<keyword evidence="2" id="KW-0863">Zinc-finger</keyword>
<dbReference type="Pfam" id="PF01258">
    <property type="entry name" value="zf-dskA_traR"/>
    <property type="match status" value="1"/>
</dbReference>
<dbReference type="SUPFAM" id="SSF57716">
    <property type="entry name" value="Glucocorticoid receptor-like (DNA-binding domain)"/>
    <property type="match status" value="1"/>
</dbReference>
<dbReference type="PROSITE" id="PS01102">
    <property type="entry name" value="ZF_DKSA_1"/>
    <property type="match status" value="1"/>
</dbReference>
<dbReference type="PANTHER" id="PTHR33823">
    <property type="entry name" value="RNA POLYMERASE-BINDING TRANSCRIPTION FACTOR DKSA-RELATED"/>
    <property type="match status" value="1"/>
</dbReference>
<dbReference type="InterPro" id="IPR020458">
    <property type="entry name" value="Znf_DskA_TraR_CS"/>
</dbReference>
<dbReference type="EMBL" id="BOON01000060">
    <property type="protein sequence ID" value="GII25895.1"/>
    <property type="molecule type" value="Genomic_DNA"/>
</dbReference>
<dbReference type="GO" id="GO:0008270">
    <property type="term" value="F:zinc ion binding"/>
    <property type="evidence" value="ECO:0007669"/>
    <property type="project" value="UniProtKB-KW"/>
</dbReference>
<organism evidence="6 7">
    <name type="scientific">Planosporangium mesophilum</name>
    <dbReference type="NCBI Taxonomy" id="689768"/>
    <lineage>
        <taxon>Bacteria</taxon>
        <taxon>Bacillati</taxon>
        <taxon>Actinomycetota</taxon>
        <taxon>Actinomycetes</taxon>
        <taxon>Micromonosporales</taxon>
        <taxon>Micromonosporaceae</taxon>
        <taxon>Planosporangium</taxon>
    </lineage>
</organism>
<dbReference type="Proteomes" id="UP000599074">
    <property type="component" value="Unassembled WGS sequence"/>
</dbReference>